<dbReference type="OrthoDB" id="10410123at2759"/>
<feature type="region of interest" description="Disordered" evidence="1">
    <location>
        <begin position="554"/>
        <end position="606"/>
    </location>
</feature>
<feature type="compositionally biased region" description="Polar residues" evidence="1">
    <location>
        <begin position="488"/>
        <end position="497"/>
    </location>
</feature>
<feature type="compositionally biased region" description="Low complexity" evidence="1">
    <location>
        <begin position="452"/>
        <end position="474"/>
    </location>
</feature>
<reference evidence="2 3" key="1">
    <citation type="submission" date="2019-07" db="EMBL/GenBank/DDBJ databases">
        <title>Finished genome of Venturia effusa.</title>
        <authorList>
            <person name="Young C.A."/>
            <person name="Cox M.P."/>
            <person name="Ganley A.R.D."/>
            <person name="David W.J."/>
        </authorList>
    </citation>
    <scope>NUCLEOTIDE SEQUENCE [LARGE SCALE GENOMIC DNA]</scope>
    <source>
        <strain evidence="3">albino</strain>
    </source>
</reference>
<dbReference type="EMBL" id="CP042185">
    <property type="protein sequence ID" value="QDS67758.1"/>
    <property type="molecule type" value="Genomic_DNA"/>
</dbReference>
<feature type="compositionally biased region" description="Basic and acidic residues" evidence="1">
    <location>
        <begin position="571"/>
        <end position="585"/>
    </location>
</feature>
<proteinExistence type="predicted"/>
<sequence>MLRLRPTAINLTPNDIQIANERLAARIFHERIQVRRGAERSRDEAIVLRTTRLQAPRQAEISESDDDDLSDTSSESKPQPATLRHRTLAVSDDSSSSDEYLSPHDDGTYQQTTRPDSGAFAAVAAVPDTLRGLSQELAELARFSRNTASSQFSASPGTMSVQRRNLPPYAQTDERRTMFGEDYFRQQLIKASTSAAATDTTSKDEPSPLEIFGLTSWDQWEEQMDWQIGHERGYPKGYTGAGGTRDVVQVERILRRQLATRLINGEIPWRDGPIAAPGPPEESDNARKEIELPGSMQSLRTRPMSSRGVATSRGRPSQSSPVHIPHGRLMAQQHAQSLQDRQYRSPSLRQHPTPSSQRQLTPIGLPMLEQQFSPIPQLTPGMFADPGHAFSPAGRMMTYSQVPQFTPHVPYMPALNRQPTPSAMVSPVVTNQYHAQRRSTPFRQTSPLERISSGSPVSRSASSLSDMMSSAPTSRYAERSDVSMASAPRSSMPTQSIHMPRSRPMSTPHVPTSYERNNQYMTQARTSYGQGGLPQRPTPPPAIGHGRPQLPRWQRNQENSEEAAMSALQGEMERVRIGDQRRDMDGEVMNNTPPHESLMERYLRED</sequence>
<feature type="compositionally biased region" description="Basic and acidic residues" evidence="1">
    <location>
        <begin position="597"/>
        <end position="606"/>
    </location>
</feature>
<feature type="compositionally biased region" description="Polar residues" evidence="1">
    <location>
        <begin position="295"/>
        <end position="304"/>
    </location>
</feature>
<evidence type="ECO:0000313" key="2">
    <source>
        <dbReference type="EMBL" id="QDS67758.1"/>
    </source>
</evidence>
<gene>
    <name evidence="2" type="ORF">FKW77_006274</name>
</gene>
<feature type="compositionally biased region" description="Polar residues" evidence="1">
    <location>
        <begin position="436"/>
        <end position="447"/>
    </location>
</feature>
<evidence type="ECO:0000256" key="1">
    <source>
        <dbReference type="SAM" id="MobiDB-lite"/>
    </source>
</evidence>
<feature type="compositionally biased region" description="Polar residues" evidence="1">
    <location>
        <begin position="333"/>
        <end position="360"/>
    </location>
</feature>
<dbReference type="Proteomes" id="UP000316270">
    <property type="component" value="Chromosome 1"/>
</dbReference>
<feature type="region of interest" description="Disordered" evidence="1">
    <location>
        <begin position="436"/>
        <end position="509"/>
    </location>
</feature>
<protein>
    <submittedName>
        <fullName evidence="2">Uncharacterized protein</fullName>
    </submittedName>
</protein>
<evidence type="ECO:0000313" key="3">
    <source>
        <dbReference type="Proteomes" id="UP000316270"/>
    </source>
</evidence>
<organism evidence="2 3">
    <name type="scientific">Venturia effusa</name>
    <dbReference type="NCBI Taxonomy" id="50376"/>
    <lineage>
        <taxon>Eukaryota</taxon>
        <taxon>Fungi</taxon>
        <taxon>Dikarya</taxon>
        <taxon>Ascomycota</taxon>
        <taxon>Pezizomycotina</taxon>
        <taxon>Dothideomycetes</taxon>
        <taxon>Pleosporomycetidae</taxon>
        <taxon>Venturiales</taxon>
        <taxon>Venturiaceae</taxon>
        <taxon>Venturia</taxon>
    </lineage>
</organism>
<keyword evidence="3" id="KW-1185">Reference proteome</keyword>
<dbReference type="AlphaFoldDB" id="A0A517KWJ1"/>
<name>A0A517KWJ1_9PEZI</name>
<feature type="region of interest" description="Disordered" evidence="1">
    <location>
        <begin position="57"/>
        <end position="115"/>
    </location>
</feature>
<feature type="region of interest" description="Disordered" evidence="1">
    <location>
        <begin position="291"/>
        <end position="360"/>
    </location>
</feature>
<accession>A0A517KWJ1</accession>